<dbReference type="AlphaFoldDB" id="A0A327XMC9"/>
<keyword evidence="2" id="KW-0238">DNA-binding</keyword>
<dbReference type="InterPro" id="IPR005143">
    <property type="entry name" value="TF_LuxR_autoind-bd_dom"/>
</dbReference>
<dbReference type="PRINTS" id="PR00038">
    <property type="entry name" value="HTHLUXR"/>
</dbReference>
<accession>A0A327XMC9</accession>
<dbReference type="CDD" id="cd06170">
    <property type="entry name" value="LuxR_C_like"/>
    <property type="match status" value="1"/>
</dbReference>
<evidence type="ECO:0000313" key="5">
    <source>
        <dbReference type="EMBL" id="RAK09943.1"/>
    </source>
</evidence>
<evidence type="ECO:0000256" key="1">
    <source>
        <dbReference type="ARBA" id="ARBA00023015"/>
    </source>
</evidence>
<dbReference type="Gene3D" id="3.30.450.80">
    <property type="entry name" value="Transcription factor LuxR-like, autoinducer-binding domain"/>
    <property type="match status" value="1"/>
</dbReference>
<keyword evidence="1" id="KW-0805">Transcription regulation</keyword>
<proteinExistence type="predicted"/>
<keyword evidence="3" id="KW-0804">Transcription</keyword>
<evidence type="ECO:0000313" key="6">
    <source>
        <dbReference type="Proteomes" id="UP000249165"/>
    </source>
</evidence>
<dbReference type="PANTHER" id="PTHR44688">
    <property type="entry name" value="DNA-BINDING TRANSCRIPTIONAL ACTIVATOR DEVR_DOSR"/>
    <property type="match status" value="1"/>
</dbReference>
<dbReference type="RefSeq" id="WP_009502940.1">
    <property type="nucleotide sequence ID" value="NZ_LIGK01000106.1"/>
</dbReference>
<name>A0A327XMC9_9RHOB</name>
<protein>
    <submittedName>
        <fullName evidence="5">LuxR family transcriptional regulator</fullName>
    </submittedName>
</protein>
<dbReference type="PROSITE" id="PS50043">
    <property type="entry name" value="HTH_LUXR_2"/>
    <property type="match status" value="1"/>
</dbReference>
<keyword evidence="6" id="KW-1185">Reference proteome</keyword>
<dbReference type="GO" id="GO:0006355">
    <property type="term" value="P:regulation of DNA-templated transcription"/>
    <property type="evidence" value="ECO:0007669"/>
    <property type="project" value="InterPro"/>
</dbReference>
<dbReference type="SUPFAM" id="SSF75516">
    <property type="entry name" value="Pheromone-binding domain of LuxR-like quorum-sensing transcription factors"/>
    <property type="match status" value="1"/>
</dbReference>
<organism evidence="5 6">
    <name type="scientific">Salipiger aestuarii</name>
    <dbReference type="NCBI Taxonomy" id="568098"/>
    <lineage>
        <taxon>Bacteria</taxon>
        <taxon>Pseudomonadati</taxon>
        <taxon>Pseudomonadota</taxon>
        <taxon>Alphaproteobacteria</taxon>
        <taxon>Rhodobacterales</taxon>
        <taxon>Roseobacteraceae</taxon>
        <taxon>Salipiger</taxon>
    </lineage>
</organism>
<gene>
    <name evidence="5" type="ORF">ATI53_10603</name>
</gene>
<feature type="domain" description="HTH luxR-type" evidence="4">
    <location>
        <begin position="182"/>
        <end position="247"/>
    </location>
</feature>
<evidence type="ECO:0000259" key="4">
    <source>
        <dbReference type="PROSITE" id="PS50043"/>
    </source>
</evidence>
<dbReference type="SUPFAM" id="SSF46894">
    <property type="entry name" value="C-terminal effector domain of the bipartite response regulators"/>
    <property type="match status" value="1"/>
</dbReference>
<dbReference type="InterPro" id="IPR016032">
    <property type="entry name" value="Sig_transdc_resp-reg_C-effctor"/>
</dbReference>
<dbReference type="InterPro" id="IPR036388">
    <property type="entry name" value="WH-like_DNA-bd_sf"/>
</dbReference>
<comment type="caution">
    <text evidence="5">The sequence shown here is derived from an EMBL/GenBank/DDBJ whole genome shotgun (WGS) entry which is preliminary data.</text>
</comment>
<dbReference type="Pfam" id="PF03472">
    <property type="entry name" value="Autoind_bind"/>
    <property type="match status" value="1"/>
</dbReference>
<evidence type="ECO:0000256" key="3">
    <source>
        <dbReference type="ARBA" id="ARBA00023163"/>
    </source>
</evidence>
<sequence length="254" mass="28093">MISPATRRHLLDLTNAASVEDLWAMHIGLMADYGFDRLLYGFTRYRTERSLGDPDDFVLLTNHTSAYTDVFVGQGLYRNAPMVNWALENEGACSWGVVAERMAQGMVGDAERKVIAFNVSQDVQAGYSISFQSVSSRTKGAIALTAAPGAQQHDVDSMWAEHGEDIMLMNNVLHLKILTLPYVPANQSLTKRQREALEWVGDGKTMQDIAAIMGLTQATIEKHLRLARDALNVETTAQAVAKAAFQNQMFIIDI</sequence>
<dbReference type="InterPro" id="IPR036693">
    <property type="entry name" value="TF_LuxR_autoind-bd_dom_sf"/>
</dbReference>
<reference evidence="5 6" key="1">
    <citation type="submission" date="2018-06" db="EMBL/GenBank/DDBJ databases">
        <title>Genomic Encyclopedia of Archaeal and Bacterial Type Strains, Phase II (KMG-II): from individual species to whole genera.</title>
        <authorList>
            <person name="Goeker M."/>
        </authorList>
    </citation>
    <scope>NUCLEOTIDE SEQUENCE [LARGE SCALE GENOMIC DNA]</scope>
    <source>
        <strain evidence="5 6">DSM 22011</strain>
    </source>
</reference>
<dbReference type="PANTHER" id="PTHR44688:SF16">
    <property type="entry name" value="DNA-BINDING TRANSCRIPTIONAL ACTIVATOR DEVR_DOSR"/>
    <property type="match status" value="1"/>
</dbReference>
<dbReference type="SMART" id="SM00421">
    <property type="entry name" value="HTH_LUXR"/>
    <property type="match status" value="1"/>
</dbReference>
<dbReference type="Gene3D" id="1.10.10.10">
    <property type="entry name" value="Winged helix-like DNA-binding domain superfamily/Winged helix DNA-binding domain"/>
    <property type="match status" value="1"/>
</dbReference>
<dbReference type="Pfam" id="PF00196">
    <property type="entry name" value="GerE"/>
    <property type="match status" value="1"/>
</dbReference>
<dbReference type="EMBL" id="QLMG01000060">
    <property type="protein sequence ID" value="RAK09943.1"/>
    <property type="molecule type" value="Genomic_DNA"/>
</dbReference>
<evidence type="ECO:0000256" key="2">
    <source>
        <dbReference type="ARBA" id="ARBA00023125"/>
    </source>
</evidence>
<dbReference type="GO" id="GO:0003677">
    <property type="term" value="F:DNA binding"/>
    <property type="evidence" value="ECO:0007669"/>
    <property type="project" value="UniProtKB-KW"/>
</dbReference>
<dbReference type="Proteomes" id="UP000249165">
    <property type="component" value="Unassembled WGS sequence"/>
</dbReference>
<dbReference type="InterPro" id="IPR000792">
    <property type="entry name" value="Tscrpt_reg_LuxR_C"/>
</dbReference>